<reference evidence="1 2" key="1">
    <citation type="journal article" date="2016" name="Genom Data">
        <title>Complete genome sequence of a giant Vibrio phage ValKK3 infecting Vibrio alginolyticus.</title>
        <authorList>
            <person name="Lal T.M."/>
            <person name="Sano M."/>
            <person name="Hatai K."/>
            <person name="Ransangan J."/>
        </authorList>
    </citation>
    <scope>NUCLEOTIDE SEQUENCE [LARGE SCALE GENOMIC DNA]</scope>
</reference>
<evidence type="ECO:0000313" key="2">
    <source>
        <dbReference type="Proteomes" id="UP000202888"/>
    </source>
</evidence>
<accession>A0A0D4DBZ9</accession>
<dbReference type="RefSeq" id="YP_009201335.1">
    <property type="nucleotide sequence ID" value="NC_028829.1"/>
</dbReference>
<dbReference type="GeneID" id="26628558"/>
<dbReference type="KEGG" id="vg:26628558"/>
<name>A0A0D4DBZ9_9CAUD</name>
<sequence>MDNLNLKLTTATRFEELMTKPGVDVKNSSSGPEFITTVYENGELLAERVLYVSQAEHFEVKLPETAKQARKTSKLP</sequence>
<organism evidence="1 2">
    <name type="scientific">Vibrio phage ValKK3</name>
    <dbReference type="NCBI Taxonomy" id="1610855"/>
    <lineage>
        <taxon>Viruses</taxon>
        <taxon>Duplodnaviria</taxon>
        <taxon>Heunggongvirae</taxon>
        <taxon>Uroviricota</taxon>
        <taxon>Caudoviricetes</taxon>
        <taxon>Pantevenvirales</taxon>
        <taxon>Straboviridae</taxon>
        <taxon>Schizotequatrovirus</taxon>
        <taxon>Schizotequatrovirus valkk3</taxon>
    </lineage>
</organism>
<protein>
    <submittedName>
        <fullName evidence="1">Uncharacterized protein</fullName>
    </submittedName>
</protein>
<dbReference type="OrthoDB" id="24413at10239"/>
<dbReference type="EMBL" id="KP671755">
    <property type="protein sequence ID" value="AJT61073.1"/>
    <property type="molecule type" value="Genomic_DNA"/>
</dbReference>
<evidence type="ECO:0000313" key="1">
    <source>
        <dbReference type="EMBL" id="AJT61073.1"/>
    </source>
</evidence>
<dbReference type="Proteomes" id="UP000202888">
    <property type="component" value="Segment"/>
</dbReference>
<proteinExistence type="predicted"/>
<keyword evidence="2" id="KW-1185">Reference proteome</keyword>